<sequence>MFSFTHIFAGIGSNGSRIVNGIETDSVVKVSLNPARYILRPKEYRERIVNFFSNVPENSFVWLVFDDTKINREIMEIILEALPPDSIRLAYVLTPKVELINRKPEWADKFETVFYDSLWDFLKEDVPLGRAFEEASKNISEMFSKLYHYLESEMLVNIDYADLFSMIRGGNVGIMRLLREVDFSWHWGIWERGLVGILVGEDFPLSGAHRILSKFQEILSEKDIIWGVITDKNVKGSEVLALLVKRW</sequence>
<dbReference type="GeneID" id="27139351"/>
<evidence type="ECO:0000313" key="4">
    <source>
        <dbReference type="Proteomes" id="UP000073604"/>
    </source>
</evidence>
<dbReference type="Proteomes" id="UP000073604">
    <property type="component" value="Chromosome"/>
</dbReference>
<reference evidence="4" key="1">
    <citation type="submission" date="2016-03" db="EMBL/GenBank/DDBJ databases">
        <authorList>
            <person name="Oger P.M."/>
        </authorList>
    </citation>
    <scope>NUCLEOTIDE SEQUENCE [LARGE SCALE GENOMIC DNA]</scope>
    <source>
        <strain evidence="4">OG-1</strain>
    </source>
</reference>
<keyword evidence="2" id="KW-0342">GTP-binding</keyword>
<organism evidence="3 4">
    <name type="scientific">Thermococcus peptonophilus</name>
    <dbReference type="NCBI Taxonomy" id="53952"/>
    <lineage>
        <taxon>Archaea</taxon>
        <taxon>Methanobacteriati</taxon>
        <taxon>Methanobacteriota</taxon>
        <taxon>Thermococci</taxon>
        <taxon>Thermococcales</taxon>
        <taxon>Thermococcaceae</taxon>
        <taxon>Thermococcus</taxon>
    </lineage>
</organism>
<dbReference type="InterPro" id="IPR036525">
    <property type="entry name" value="Tubulin/FtsZ_GTPase_sf"/>
</dbReference>
<dbReference type="EMBL" id="CP014750">
    <property type="protein sequence ID" value="AMQ18092.1"/>
    <property type="molecule type" value="Genomic_DNA"/>
</dbReference>
<dbReference type="KEGG" id="tpep:A0127_02355"/>
<evidence type="ECO:0000256" key="1">
    <source>
        <dbReference type="ARBA" id="ARBA00022741"/>
    </source>
</evidence>
<dbReference type="AlphaFoldDB" id="A0A142CTJ0"/>
<keyword evidence="1" id="KW-0547">Nucleotide-binding</keyword>
<dbReference type="STRING" id="53952.A0127_02355"/>
<evidence type="ECO:0000256" key="2">
    <source>
        <dbReference type="ARBA" id="ARBA00023134"/>
    </source>
</evidence>
<dbReference type="RefSeq" id="WP_062387490.1">
    <property type="nucleotide sequence ID" value="NZ_CP014750.1"/>
</dbReference>
<proteinExistence type="predicted"/>
<evidence type="ECO:0000313" key="3">
    <source>
        <dbReference type="EMBL" id="AMQ18092.1"/>
    </source>
</evidence>
<dbReference type="SUPFAM" id="SSF55307">
    <property type="entry name" value="Tubulin C-terminal domain-like"/>
    <property type="match status" value="1"/>
</dbReference>
<dbReference type="GO" id="GO:0005525">
    <property type="term" value="F:GTP binding"/>
    <property type="evidence" value="ECO:0007669"/>
    <property type="project" value="UniProtKB-KW"/>
</dbReference>
<name>A0A142CTJ0_9EURY</name>
<dbReference type="Gene3D" id="3.40.50.1440">
    <property type="entry name" value="Tubulin/FtsZ, GTPase domain"/>
    <property type="match status" value="1"/>
</dbReference>
<protein>
    <submittedName>
        <fullName evidence="3">Uncharacterized protein</fullName>
    </submittedName>
</protein>
<gene>
    <name evidence="3" type="ORF">A0127_02355</name>
</gene>
<dbReference type="InterPro" id="IPR008280">
    <property type="entry name" value="Tub_FtsZ_C"/>
</dbReference>
<accession>A0A142CTJ0</accession>
<dbReference type="OrthoDB" id="85717at2157"/>
<keyword evidence="4" id="KW-1185">Reference proteome</keyword>